<dbReference type="InterPro" id="IPR029069">
    <property type="entry name" value="HotDog_dom_sf"/>
</dbReference>
<dbReference type="SMART" id="SM00116">
    <property type="entry name" value="CBS"/>
    <property type="match status" value="2"/>
</dbReference>
<dbReference type="AlphaFoldDB" id="F8F5N8"/>
<dbReference type="CDD" id="cd04596">
    <property type="entry name" value="CBS_pair_DRTGG_assoc"/>
    <property type="match status" value="1"/>
</dbReference>
<dbReference type="CDD" id="cd03440">
    <property type="entry name" value="hot_dog"/>
    <property type="match status" value="1"/>
</dbReference>
<dbReference type="Gene3D" id="3.40.1390.20">
    <property type="entry name" value="HprK N-terminal domain-like"/>
    <property type="match status" value="1"/>
</dbReference>
<dbReference type="InterPro" id="IPR028979">
    <property type="entry name" value="Ser_kin/Pase_Hpr-like_N_sf"/>
</dbReference>
<reference evidence="5" key="1">
    <citation type="submission" date="2011-06" db="EMBL/GenBank/DDBJ databases">
        <title>Complete genome sequence of Paenibacillus mucilaginosus KNP414.</title>
        <authorList>
            <person name="Wang J."/>
            <person name="Hu S."/>
            <person name="Hu X."/>
            <person name="Zhang B."/>
            <person name="Dong D."/>
            <person name="Zhang S."/>
            <person name="Zhao K."/>
            <person name="Wu D."/>
        </authorList>
    </citation>
    <scope>NUCLEOTIDE SEQUENCE [LARGE SCALE GENOMIC DNA]</scope>
    <source>
        <strain evidence="5">KNP414</strain>
    </source>
</reference>
<reference evidence="4 5" key="2">
    <citation type="journal article" date="2013" name="Genome Announc.">
        <title>Genome Sequence of Growth-Improving Paenibacillus mucilaginosus Strain KNP414.</title>
        <authorList>
            <person name="Lu J.J."/>
            <person name="Wang J.F."/>
            <person name="Hu X.F."/>
        </authorList>
    </citation>
    <scope>NUCLEOTIDE SEQUENCE [LARGE SCALE GENOMIC DNA]</scope>
    <source>
        <strain evidence="4 5">KNP414</strain>
    </source>
</reference>
<protein>
    <recommendedName>
        <fullName evidence="3">CBS domain-containing protein</fullName>
    </recommendedName>
</protein>
<sequence>MLRVIIDNIERGTAGGVLFFCSSLGYNGGTTNNRAEVSGMNAGHPELGTKHDQLMKYIESLSVGTKLSVRQIAQDLDVSEGTAYRAIKEAENLGLVTTKRRIGTIRTEKKEEPLIDELTFAEIVKVVEGVVLGGSEGILKSLNKFVIGAMQLEAMLKYIEPGNLLIVGNRVQAHMCALSQGAGVLITGGFDTTPEVKKLADDLRLPIIGTAYDTFTVATMINRAMEDRLIKKKIMSVEDIIRKDTPVYSLKAEDPVSEMQRLVEETTHTRYPVVDEDMRPIGIITTKDIIGAAPEQQVGSLMTPNPLLINVKTSVASAGHTMVWEGIELLPVIDGDRRMIGVISRKDVMKAMQYMQRQPQNAETFEVQICAGIEERRDGEGNLIFRGVITPQMTNFEGMVSEGMLSTLMVRAAYRTVQDQKKGDLIIDSSSTYYLVPLQIDDVIEIVPSIVEMSRRFCKIDMDIRTGGTRVARSMFTARII</sequence>
<evidence type="ECO:0000256" key="2">
    <source>
        <dbReference type="PROSITE-ProRule" id="PRU00703"/>
    </source>
</evidence>
<dbReference type="Gene3D" id="1.10.10.10">
    <property type="entry name" value="Winged helix-like DNA-binding domain superfamily/Winged helix DNA-binding domain"/>
    <property type="match status" value="1"/>
</dbReference>
<dbReference type="InterPro" id="IPR051257">
    <property type="entry name" value="Diverse_CBS-Domain"/>
</dbReference>
<dbReference type="KEGG" id="pms:KNP414_02650"/>
<dbReference type="SUPFAM" id="SSF54631">
    <property type="entry name" value="CBS-domain pair"/>
    <property type="match status" value="1"/>
</dbReference>
<dbReference type="SUPFAM" id="SSF75138">
    <property type="entry name" value="HprK N-terminal domain-like"/>
    <property type="match status" value="1"/>
</dbReference>
<dbReference type="InterPro" id="IPR000644">
    <property type="entry name" value="CBS_dom"/>
</dbReference>
<proteinExistence type="predicted"/>
<dbReference type="SUPFAM" id="SSF46785">
    <property type="entry name" value="Winged helix' DNA-binding domain"/>
    <property type="match status" value="1"/>
</dbReference>
<evidence type="ECO:0000259" key="3">
    <source>
        <dbReference type="PROSITE" id="PS51371"/>
    </source>
</evidence>
<dbReference type="PANTHER" id="PTHR43080:SF2">
    <property type="entry name" value="CBS DOMAIN-CONTAINING PROTEIN"/>
    <property type="match status" value="1"/>
</dbReference>
<dbReference type="EMBL" id="CP002869">
    <property type="protein sequence ID" value="AEI41211.1"/>
    <property type="molecule type" value="Genomic_DNA"/>
</dbReference>
<keyword evidence="1 2" id="KW-0129">CBS domain</keyword>
<dbReference type="PROSITE" id="PS51371">
    <property type="entry name" value="CBS"/>
    <property type="match status" value="2"/>
</dbReference>
<dbReference type="Gene3D" id="3.10.580.10">
    <property type="entry name" value="CBS-domain"/>
    <property type="match status" value="1"/>
</dbReference>
<dbReference type="PATRIC" id="fig|1036673.3.peg.2410"/>
<dbReference type="InterPro" id="IPR036388">
    <property type="entry name" value="WH-like_DNA-bd_sf"/>
</dbReference>
<dbReference type="InterPro" id="IPR010766">
    <property type="entry name" value="DRTGG"/>
</dbReference>
<evidence type="ECO:0000313" key="4">
    <source>
        <dbReference type="EMBL" id="AEI41211.1"/>
    </source>
</evidence>
<dbReference type="PANTHER" id="PTHR43080">
    <property type="entry name" value="CBS DOMAIN-CONTAINING PROTEIN CBSX3, MITOCHONDRIAL"/>
    <property type="match status" value="1"/>
</dbReference>
<dbReference type="Gene3D" id="3.10.129.10">
    <property type="entry name" value="Hotdog Thioesterase"/>
    <property type="match status" value="1"/>
</dbReference>
<organism evidence="4 5">
    <name type="scientific">Paenibacillus mucilaginosus (strain KNP414)</name>
    <dbReference type="NCBI Taxonomy" id="1036673"/>
    <lineage>
        <taxon>Bacteria</taxon>
        <taxon>Bacillati</taxon>
        <taxon>Bacillota</taxon>
        <taxon>Bacilli</taxon>
        <taxon>Bacillales</taxon>
        <taxon>Paenibacillaceae</taxon>
        <taxon>Paenibacillus</taxon>
    </lineage>
</organism>
<feature type="domain" description="CBS" evidence="3">
    <location>
        <begin position="302"/>
        <end position="363"/>
    </location>
</feature>
<name>F8F5N8_PAEMK</name>
<dbReference type="InterPro" id="IPR046342">
    <property type="entry name" value="CBS_dom_sf"/>
</dbReference>
<evidence type="ECO:0000313" key="5">
    <source>
        <dbReference type="Proteomes" id="UP000006620"/>
    </source>
</evidence>
<dbReference type="Pfam" id="PF07085">
    <property type="entry name" value="DRTGG"/>
    <property type="match status" value="1"/>
</dbReference>
<feature type="domain" description="CBS" evidence="3">
    <location>
        <begin position="241"/>
        <end position="301"/>
    </location>
</feature>
<gene>
    <name evidence="4" type="ordered locus">KNP414_02650</name>
</gene>
<dbReference type="HOGENOM" id="CLU_054913_0_0_9"/>
<evidence type="ECO:0000256" key="1">
    <source>
        <dbReference type="ARBA" id="ARBA00023122"/>
    </source>
</evidence>
<dbReference type="SUPFAM" id="SSF54637">
    <property type="entry name" value="Thioesterase/thiol ester dehydrase-isomerase"/>
    <property type="match status" value="1"/>
</dbReference>
<dbReference type="InterPro" id="IPR036390">
    <property type="entry name" value="WH_DNA-bd_sf"/>
</dbReference>
<accession>F8F5N8</accession>
<dbReference type="Pfam" id="PF00571">
    <property type="entry name" value="CBS"/>
    <property type="match status" value="2"/>
</dbReference>
<dbReference type="Proteomes" id="UP000006620">
    <property type="component" value="Chromosome"/>
</dbReference>